<dbReference type="OrthoDB" id="4870832at2759"/>
<feature type="compositionally biased region" description="Basic and acidic residues" evidence="1">
    <location>
        <begin position="344"/>
        <end position="365"/>
    </location>
</feature>
<feature type="compositionally biased region" description="Low complexity" evidence="1">
    <location>
        <begin position="76"/>
        <end position="95"/>
    </location>
</feature>
<dbReference type="RefSeq" id="XP_018708394.1">
    <property type="nucleotide sequence ID" value="XM_018843944.1"/>
</dbReference>
<feature type="compositionally biased region" description="Acidic residues" evidence="1">
    <location>
        <begin position="366"/>
        <end position="389"/>
    </location>
</feature>
<evidence type="ECO:0000313" key="2">
    <source>
        <dbReference type="EMBL" id="OAA73436.1"/>
    </source>
</evidence>
<feature type="compositionally biased region" description="Polar residues" evidence="1">
    <location>
        <begin position="53"/>
        <end position="66"/>
    </location>
</feature>
<accession>A0A168E6K2</accession>
<feature type="compositionally biased region" description="Basic and acidic residues" evidence="1">
    <location>
        <begin position="436"/>
        <end position="455"/>
    </location>
</feature>
<evidence type="ECO:0000256" key="1">
    <source>
        <dbReference type="SAM" id="MobiDB-lite"/>
    </source>
</evidence>
<feature type="compositionally biased region" description="Basic and acidic residues" evidence="1">
    <location>
        <begin position="261"/>
        <end position="273"/>
    </location>
</feature>
<gene>
    <name evidence="2" type="ORF">ISF_00337</name>
</gene>
<feature type="compositionally biased region" description="Polar residues" evidence="1">
    <location>
        <begin position="167"/>
        <end position="176"/>
    </location>
</feature>
<dbReference type="STRING" id="1081104.A0A168E6K2"/>
<dbReference type="AlphaFoldDB" id="A0A168E6K2"/>
<feature type="compositionally biased region" description="Low complexity" evidence="1">
    <location>
        <begin position="274"/>
        <end position="283"/>
    </location>
</feature>
<keyword evidence="3" id="KW-1185">Reference proteome</keyword>
<sequence>MSTHDDTVRNPAAESIPEAPDAAEAAAEQPGPTTTGNAPAKPEEATPVKPAASRSTAVASKTTTKPAASKPEPTKPRTTTKPVATTRATGGVTAAKKPAPVKIGANDTGFVKPKPKSPTKPVNLPSSLMAPTAASAHKGGASRQSNLPQSASAHAVGASAASKPVKRQNSAATRQRPSLGVPSVSKLSQESTSHKRQSHVDEGFLARMMRPTAASSSKTTEKGTPTTPPKKSAPRLSNVGGENVKRPAKSPVPNRAASVARSREVTSRAEKVPAKPATAKTASSIVKAAAVPAAAATTAVAGAAAVAGKVITDSTASKLADKLQDVGIEEPKEEPKQEMSNAPEADHLPVAEHDLEAEQQPKPEPELEAEPEPEELAEDVPVEDVEPEAEFEKQPEPEHETLEEPAEEPVEESIVEESIVEESIEEPAQELETVEDTQREVEEEHETRPAEHIDEAQPSTQEEEPAAAIVAKEPLKEEQFAHEEPAALEELALEAAQVETAEEVMEIAEGADPEPPASLDNATRPTQPVVEHASTEKGIVHNGHLDKAGVAADAEPTPTLPKLAEHTLEHAEHAEPAADESVCKDANTAA</sequence>
<feature type="region of interest" description="Disordered" evidence="1">
    <location>
        <begin position="506"/>
        <end position="590"/>
    </location>
</feature>
<feature type="compositionally biased region" description="Basic and acidic residues" evidence="1">
    <location>
        <begin position="533"/>
        <end position="547"/>
    </location>
</feature>
<dbReference type="Proteomes" id="UP000076744">
    <property type="component" value="Unassembled WGS sequence"/>
</dbReference>
<feature type="compositionally biased region" description="Acidic residues" evidence="1">
    <location>
        <begin position="403"/>
        <end position="435"/>
    </location>
</feature>
<dbReference type="EMBL" id="AZHB01000001">
    <property type="protein sequence ID" value="OAA73436.1"/>
    <property type="molecule type" value="Genomic_DNA"/>
</dbReference>
<comment type="caution">
    <text evidence="2">The sequence shown here is derived from an EMBL/GenBank/DDBJ whole genome shotgun (WGS) entry which is preliminary data.</text>
</comment>
<feature type="compositionally biased region" description="Basic and acidic residues" evidence="1">
    <location>
        <begin position="563"/>
        <end position="576"/>
    </location>
</feature>
<evidence type="ECO:0000313" key="3">
    <source>
        <dbReference type="Proteomes" id="UP000076744"/>
    </source>
</evidence>
<feature type="region of interest" description="Disordered" evidence="1">
    <location>
        <begin position="1"/>
        <end position="283"/>
    </location>
</feature>
<organism evidence="2 3">
    <name type="scientific">Cordyceps fumosorosea (strain ARSEF 2679)</name>
    <name type="common">Isaria fumosorosea</name>
    <dbReference type="NCBI Taxonomy" id="1081104"/>
    <lineage>
        <taxon>Eukaryota</taxon>
        <taxon>Fungi</taxon>
        <taxon>Dikarya</taxon>
        <taxon>Ascomycota</taxon>
        <taxon>Pezizomycotina</taxon>
        <taxon>Sordariomycetes</taxon>
        <taxon>Hypocreomycetidae</taxon>
        <taxon>Hypocreales</taxon>
        <taxon>Cordycipitaceae</taxon>
        <taxon>Cordyceps</taxon>
    </lineage>
</organism>
<feature type="compositionally biased region" description="Low complexity" evidence="1">
    <location>
        <begin position="150"/>
        <end position="162"/>
    </location>
</feature>
<feature type="compositionally biased region" description="Basic and acidic residues" evidence="1">
    <location>
        <begin position="390"/>
        <end position="402"/>
    </location>
</feature>
<dbReference type="GeneID" id="30016629"/>
<proteinExistence type="predicted"/>
<feature type="compositionally biased region" description="Low complexity" evidence="1">
    <location>
        <begin position="11"/>
        <end position="30"/>
    </location>
</feature>
<feature type="region of interest" description="Disordered" evidence="1">
    <location>
        <begin position="311"/>
        <end position="468"/>
    </location>
</feature>
<reference evidence="2 3" key="1">
    <citation type="journal article" date="2016" name="Genome Biol. Evol.">
        <title>Divergent and convergent evolution of fungal pathogenicity.</title>
        <authorList>
            <person name="Shang Y."/>
            <person name="Xiao G."/>
            <person name="Zheng P."/>
            <person name="Cen K."/>
            <person name="Zhan S."/>
            <person name="Wang C."/>
        </authorList>
    </citation>
    <scope>NUCLEOTIDE SEQUENCE [LARGE SCALE GENOMIC DNA]</scope>
    <source>
        <strain evidence="2 3">ARSEF 2679</strain>
    </source>
</reference>
<feature type="compositionally biased region" description="Basic and acidic residues" evidence="1">
    <location>
        <begin position="319"/>
        <end position="337"/>
    </location>
</feature>
<protein>
    <recommendedName>
        <fullName evidence="4">Mucin-7</fullName>
    </recommendedName>
</protein>
<evidence type="ECO:0008006" key="4">
    <source>
        <dbReference type="Google" id="ProtNLM"/>
    </source>
</evidence>
<feature type="compositionally biased region" description="Low complexity" evidence="1">
    <location>
        <begin position="215"/>
        <end position="225"/>
    </location>
</feature>
<name>A0A168E6K2_CORFA</name>